<feature type="compositionally biased region" description="Polar residues" evidence="2">
    <location>
        <begin position="421"/>
        <end position="433"/>
    </location>
</feature>
<dbReference type="GeneID" id="39749731"/>
<dbReference type="Pfam" id="PF00244">
    <property type="entry name" value="14-3-3"/>
    <property type="match status" value="1"/>
</dbReference>
<dbReference type="SUPFAM" id="SSF48445">
    <property type="entry name" value="14-3-3 protein"/>
    <property type="match status" value="1"/>
</dbReference>
<evidence type="ECO:0000259" key="3">
    <source>
        <dbReference type="Pfam" id="PF00244"/>
    </source>
</evidence>
<protein>
    <submittedName>
        <fullName evidence="4">14-3-3 protein</fullName>
    </submittedName>
</protein>
<dbReference type="InterPro" id="IPR036815">
    <property type="entry name" value="14-3-3_dom_sf"/>
</dbReference>
<feature type="compositionally biased region" description="Low complexity" evidence="2">
    <location>
        <begin position="378"/>
        <end position="412"/>
    </location>
</feature>
<gene>
    <name evidence="4" type="ORF">PGO_132650</name>
</gene>
<name>A0A1Y1JR88_PLAGO</name>
<organism evidence="4 5">
    <name type="scientific">Plasmodium gonderi</name>
    <dbReference type="NCBI Taxonomy" id="77519"/>
    <lineage>
        <taxon>Eukaryota</taxon>
        <taxon>Sar</taxon>
        <taxon>Alveolata</taxon>
        <taxon>Apicomplexa</taxon>
        <taxon>Aconoidasida</taxon>
        <taxon>Haemosporida</taxon>
        <taxon>Plasmodiidae</taxon>
        <taxon>Plasmodium</taxon>
        <taxon>Plasmodium (Plasmodium)</taxon>
    </lineage>
</organism>
<evidence type="ECO:0000256" key="1">
    <source>
        <dbReference type="ARBA" id="ARBA00006141"/>
    </source>
</evidence>
<comment type="similarity">
    <text evidence="1">Belongs to the 14-3-3 family.</text>
</comment>
<reference evidence="5" key="1">
    <citation type="submission" date="2017-04" db="EMBL/GenBank/DDBJ databases">
        <title>Plasmodium gonderi genome.</title>
        <authorList>
            <person name="Arisue N."/>
            <person name="Honma H."/>
            <person name="Kawai S."/>
            <person name="Tougan T."/>
            <person name="Tanabe K."/>
            <person name="Horii T."/>
        </authorList>
    </citation>
    <scope>NUCLEOTIDE SEQUENCE [LARGE SCALE GENOMIC DNA]</scope>
    <source>
        <strain evidence="5">ATCC 30045</strain>
    </source>
</reference>
<dbReference type="InterPro" id="IPR023410">
    <property type="entry name" value="14-3-3_domain"/>
</dbReference>
<comment type="caution">
    <text evidence="4">The sequence shown here is derived from an EMBL/GenBank/DDBJ whole genome shotgun (WGS) entry which is preliminary data.</text>
</comment>
<dbReference type="Proteomes" id="UP000195521">
    <property type="component" value="Unassembled WGS sequence"/>
</dbReference>
<dbReference type="Gene3D" id="1.20.190.20">
    <property type="entry name" value="14-3-3 domain"/>
    <property type="match status" value="1"/>
</dbReference>
<dbReference type="OrthoDB" id="375811at2759"/>
<sequence length="610" mass="69956">MKGVVKHASSVNNRRQFMLMANKKNAIPTYGKEISHKVKENHQKNPATDGGRDKQKINTKRITDTAFIDRKGKEKDTSILDTKRKKEKDKNVSAKTKDMGISSTNAVNYTNGTSKNSNVIVESSHARDSSLRLIKSHRSETVEMVDTIEAVGETSCSRKKANLGKIKNLKRCVDFNKVKVNSDDKTRMKNSGNACEMKIRCKGKNKSPKFFPLTEDDPENESSMSNLNIPRIYSNNDINVENHSLENEIDKEDKVHKLKNKILIKYSDLLLYHFSSIKKLLHSSANENLQVKLDRESIHNFLKLTCKYECYDYAIACIMLLLLDRLNNSDIELNQNQKDDLEEALRVYNYNSVMSYKGTFKAYHKLSTDRKHGSGSRNDNNNSNNNSSNNNSSNNNSSNNNSSNNNNTNSKNNNDERKGMTSGTGNSKEAQVSDKNCIDAEKKKNICKSIRNVIKDKFLLNCEAMINILNCILCMINNDKDKIYYIHLNANQYKIISDITETGVKYKYEQLAKYTYKKSFELAEIYLQPTDIHFLQLASRYISFLYFNLGHEQLALNISIHVFDRTCDFLNKIEDIEEATKCIQILSKLRQNIKRWSRSLNKSSVLFLDF</sequence>
<dbReference type="OMA" id="YYIHLNA"/>
<dbReference type="AlphaFoldDB" id="A0A1Y1JR88"/>
<feature type="region of interest" description="Disordered" evidence="2">
    <location>
        <begin position="367"/>
        <end position="433"/>
    </location>
</feature>
<keyword evidence="5" id="KW-1185">Reference proteome</keyword>
<feature type="domain" description="14-3-3" evidence="3">
    <location>
        <begin position="436"/>
        <end position="597"/>
    </location>
</feature>
<proteinExistence type="inferred from homology"/>
<dbReference type="RefSeq" id="XP_028545582.1">
    <property type="nucleotide sequence ID" value="XM_028689781.1"/>
</dbReference>
<accession>A0A1Y1JR88</accession>
<evidence type="ECO:0000313" key="4">
    <source>
        <dbReference type="EMBL" id="GAW82993.1"/>
    </source>
</evidence>
<evidence type="ECO:0000313" key="5">
    <source>
        <dbReference type="Proteomes" id="UP000195521"/>
    </source>
</evidence>
<dbReference type="EMBL" id="BDQF01000014">
    <property type="protein sequence ID" value="GAW82993.1"/>
    <property type="molecule type" value="Genomic_DNA"/>
</dbReference>
<evidence type="ECO:0000256" key="2">
    <source>
        <dbReference type="SAM" id="MobiDB-lite"/>
    </source>
</evidence>